<protein>
    <submittedName>
        <fullName evidence="2">Uncharacterized protein</fullName>
    </submittedName>
</protein>
<organism evidence="2">
    <name type="scientific">marine sediment metagenome</name>
    <dbReference type="NCBI Taxonomy" id="412755"/>
    <lineage>
        <taxon>unclassified sequences</taxon>
        <taxon>metagenomes</taxon>
        <taxon>ecological metagenomes</taxon>
    </lineage>
</organism>
<gene>
    <name evidence="2" type="ORF">S06H3_35781</name>
</gene>
<dbReference type="EMBL" id="BARV01021614">
    <property type="protein sequence ID" value="GAI25675.1"/>
    <property type="molecule type" value="Genomic_DNA"/>
</dbReference>
<reference evidence="2" key="1">
    <citation type="journal article" date="2014" name="Front. Microbiol.">
        <title>High frequency of phylogenetically diverse reductive dehalogenase-homologous genes in deep subseafloor sedimentary metagenomes.</title>
        <authorList>
            <person name="Kawai M."/>
            <person name="Futagami T."/>
            <person name="Toyoda A."/>
            <person name="Takaki Y."/>
            <person name="Nishi S."/>
            <person name="Hori S."/>
            <person name="Arai W."/>
            <person name="Tsubouchi T."/>
            <person name="Morono Y."/>
            <person name="Uchiyama I."/>
            <person name="Ito T."/>
            <person name="Fujiyama A."/>
            <person name="Inagaki F."/>
            <person name="Takami H."/>
        </authorList>
    </citation>
    <scope>NUCLEOTIDE SEQUENCE</scope>
    <source>
        <strain evidence="2">Expedition CK06-06</strain>
    </source>
</reference>
<comment type="caution">
    <text evidence="2">The sequence shown here is derived from an EMBL/GenBank/DDBJ whole genome shotgun (WGS) entry which is preliminary data.</text>
</comment>
<keyword evidence="1" id="KW-1133">Transmembrane helix</keyword>
<keyword evidence="1" id="KW-0472">Membrane</keyword>
<name>X1NFU0_9ZZZZ</name>
<feature type="transmembrane region" description="Helical" evidence="1">
    <location>
        <begin position="59"/>
        <end position="85"/>
    </location>
</feature>
<accession>X1NFU0</accession>
<dbReference type="AlphaFoldDB" id="X1NFU0"/>
<keyword evidence="1" id="KW-0812">Transmembrane</keyword>
<evidence type="ECO:0000256" key="1">
    <source>
        <dbReference type="SAM" id="Phobius"/>
    </source>
</evidence>
<sequence length="98" mass="11269">CLSTRSGLVDMPQISEEHVIYRTQIRVEALTLTEVLIRQEYMPAYVQFKHPLLISHPKIYPYVLSSNSATLGACYFFILFTFVLLDADLAIEALEVFR</sequence>
<evidence type="ECO:0000313" key="2">
    <source>
        <dbReference type="EMBL" id="GAI25675.1"/>
    </source>
</evidence>
<feature type="non-terminal residue" evidence="2">
    <location>
        <position position="1"/>
    </location>
</feature>
<proteinExistence type="predicted"/>